<comment type="caution">
    <text evidence="1">The sequence shown here is derived from an EMBL/GenBank/DDBJ whole genome shotgun (WGS) entry which is preliminary data.</text>
</comment>
<sequence length="90" mass="10753">MKISYDEAKRLWTLRERGLDFADAGKVFAKDYLEFVDDRYDYGETRYIIFGELAGRPVSIVWTPREDTHRIISMRHVHDEELEARRTTLD</sequence>
<accession>A0A7X6BAE2</accession>
<organism evidence="1 2">
    <name type="scientific">Sphingopyxis italica</name>
    <dbReference type="NCBI Taxonomy" id="1129133"/>
    <lineage>
        <taxon>Bacteria</taxon>
        <taxon>Pseudomonadati</taxon>
        <taxon>Pseudomonadota</taxon>
        <taxon>Alphaproteobacteria</taxon>
        <taxon>Sphingomonadales</taxon>
        <taxon>Sphingomonadaceae</taxon>
        <taxon>Sphingopyxis</taxon>
    </lineage>
</organism>
<name>A0A7X6BAE2_9SPHN</name>
<gene>
    <name evidence="1" type="ORF">GGR90_003253</name>
</gene>
<protein>
    <recommendedName>
        <fullName evidence="3">BrnT family toxin</fullName>
    </recommendedName>
</protein>
<dbReference type="Pfam" id="PF04365">
    <property type="entry name" value="BrnT_toxin"/>
    <property type="match status" value="1"/>
</dbReference>
<dbReference type="InterPro" id="IPR007460">
    <property type="entry name" value="BrnT_toxin"/>
</dbReference>
<evidence type="ECO:0008006" key="3">
    <source>
        <dbReference type="Google" id="ProtNLM"/>
    </source>
</evidence>
<evidence type="ECO:0000313" key="2">
    <source>
        <dbReference type="Proteomes" id="UP000535078"/>
    </source>
</evidence>
<proteinExistence type="predicted"/>
<evidence type="ECO:0000313" key="1">
    <source>
        <dbReference type="EMBL" id="NJB91051.1"/>
    </source>
</evidence>
<dbReference type="RefSeq" id="WP_167922402.1">
    <property type="nucleotide sequence ID" value="NZ_JAATIT010000004.1"/>
</dbReference>
<reference evidence="1 2" key="1">
    <citation type="submission" date="2020-03" db="EMBL/GenBank/DDBJ databases">
        <title>Genomic Encyclopedia of Type Strains, Phase IV (KMG-IV): sequencing the most valuable type-strain genomes for metagenomic binning, comparative biology and taxonomic classification.</title>
        <authorList>
            <person name="Goeker M."/>
        </authorList>
    </citation>
    <scope>NUCLEOTIDE SEQUENCE [LARGE SCALE GENOMIC DNA]</scope>
    <source>
        <strain evidence="1 2">DSM 25229</strain>
    </source>
</reference>
<dbReference type="InterPro" id="IPR038573">
    <property type="entry name" value="BrnT_sf"/>
</dbReference>
<dbReference type="Gene3D" id="3.10.450.530">
    <property type="entry name" value="Ribonuclease toxin, BrnT, of type II toxin-antitoxin system"/>
    <property type="match status" value="1"/>
</dbReference>
<dbReference type="AlphaFoldDB" id="A0A7X6BAE2"/>
<keyword evidence="2" id="KW-1185">Reference proteome</keyword>
<dbReference type="Proteomes" id="UP000535078">
    <property type="component" value="Unassembled WGS sequence"/>
</dbReference>
<dbReference type="EMBL" id="JAATIT010000004">
    <property type="protein sequence ID" value="NJB91051.1"/>
    <property type="molecule type" value="Genomic_DNA"/>
</dbReference>